<reference evidence="1 2" key="1">
    <citation type="submission" date="2015-09" db="EMBL/GenBank/DDBJ databases">
        <authorList>
            <consortium name="Pathogen Informatics"/>
        </authorList>
    </citation>
    <scope>NUCLEOTIDE SEQUENCE [LARGE SCALE GENOMIC DNA]</scope>
    <source>
        <strain evidence="1 2">2789STDY5834908</strain>
    </source>
</reference>
<dbReference type="EMBL" id="CZAU01000013">
    <property type="protein sequence ID" value="CUP51446.1"/>
    <property type="molecule type" value="Genomic_DNA"/>
</dbReference>
<dbReference type="OrthoDB" id="1652909at2"/>
<evidence type="ECO:0008006" key="3">
    <source>
        <dbReference type="Google" id="ProtNLM"/>
    </source>
</evidence>
<protein>
    <recommendedName>
        <fullName evidence="3">Transposase</fullName>
    </recommendedName>
</protein>
<accession>A0A174NV62</accession>
<sequence length="503" mass="58788">MSSFTLELEISFSKKLLTAYKSDPKLEPGSIRTLEKKLDTAIAIRNTAKGEALKRLHKLQHDRTYQQLQKEYATRKKKDPEADVSDLSPKYWECMSFYGYTEYDLQSYVVQAKHQYHNILGADECQKLATQAFCAVDKIRTKESKKVRFLPRTYDSSVEGKSKKSTLKYIGDCCIQFGKGNIYPLILKKKDLYAQEALTHRVKYVRIVRRTIRGKRRYFAQLVMDGIPPKTKHLDYGKKGQRVGLDEGTSTIAIVSKEEVSLLELAPKTRTDEKDLRRLNRAIDRSKRAMNPDNYNKDGTVKRGRLKWKKSKHYIAMESRRKELYRKSAWNRHCSHNQLANHIVSLGTEIRVEEMRIAALAKRSSKISKNKKNGRIRSKKRYGKTILNRAPASLIEAIDRKLHYIGASVQKVDTAQVRASQYDHMLDTYKKKQLSDRWHVFWDGSKVQRDMYSAFLIYCTADTLDQIDRDLCIHNFLRFKQLHDQEILRLQTEDNKTLRWYIA</sequence>
<dbReference type="Proteomes" id="UP000095564">
    <property type="component" value="Unassembled WGS sequence"/>
</dbReference>
<proteinExistence type="predicted"/>
<dbReference type="AlphaFoldDB" id="A0A174NV62"/>
<name>A0A174NV62_ANAHA</name>
<dbReference type="RefSeq" id="WP_055160045.1">
    <property type="nucleotide sequence ID" value="NZ_CZAU01000013.1"/>
</dbReference>
<gene>
    <name evidence="1" type="ORF">ERS852520_01533</name>
</gene>
<evidence type="ECO:0000313" key="2">
    <source>
        <dbReference type="Proteomes" id="UP000095564"/>
    </source>
</evidence>
<organism evidence="1 2">
    <name type="scientific">Anaerostipes hadrus</name>
    <dbReference type="NCBI Taxonomy" id="649756"/>
    <lineage>
        <taxon>Bacteria</taxon>
        <taxon>Bacillati</taxon>
        <taxon>Bacillota</taxon>
        <taxon>Clostridia</taxon>
        <taxon>Lachnospirales</taxon>
        <taxon>Lachnospiraceae</taxon>
        <taxon>Anaerostipes</taxon>
    </lineage>
</organism>
<evidence type="ECO:0000313" key="1">
    <source>
        <dbReference type="EMBL" id="CUP51446.1"/>
    </source>
</evidence>